<dbReference type="OrthoDB" id="2387492at2759"/>
<dbReference type="AlphaFoldDB" id="A0A9N8ZFF4"/>
<proteinExistence type="predicted"/>
<organism evidence="1 2">
    <name type="scientific">Cetraspora pellucida</name>
    <dbReference type="NCBI Taxonomy" id="1433469"/>
    <lineage>
        <taxon>Eukaryota</taxon>
        <taxon>Fungi</taxon>
        <taxon>Fungi incertae sedis</taxon>
        <taxon>Mucoromycota</taxon>
        <taxon>Glomeromycotina</taxon>
        <taxon>Glomeromycetes</taxon>
        <taxon>Diversisporales</taxon>
        <taxon>Gigasporaceae</taxon>
        <taxon>Cetraspora</taxon>
    </lineage>
</organism>
<comment type="caution">
    <text evidence="1">The sequence shown here is derived from an EMBL/GenBank/DDBJ whole genome shotgun (WGS) entry which is preliminary data.</text>
</comment>
<evidence type="ECO:0000313" key="2">
    <source>
        <dbReference type="Proteomes" id="UP000789759"/>
    </source>
</evidence>
<gene>
    <name evidence="1" type="ORF">CPELLU_LOCUS2117</name>
</gene>
<evidence type="ECO:0000313" key="1">
    <source>
        <dbReference type="EMBL" id="CAG8493946.1"/>
    </source>
</evidence>
<reference evidence="1" key="1">
    <citation type="submission" date="2021-06" db="EMBL/GenBank/DDBJ databases">
        <authorList>
            <person name="Kallberg Y."/>
            <person name="Tangrot J."/>
            <person name="Rosling A."/>
        </authorList>
    </citation>
    <scope>NUCLEOTIDE SEQUENCE</scope>
    <source>
        <strain evidence="1">FL966</strain>
    </source>
</reference>
<dbReference type="Proteomes" id="UP000789759">
    <property type="component" value="Unassembled WGS sequence"/>
</dbReference>
<accession>A0A9N8ZFF4</accession>
<name>A0A9N8ZFF4_9GLOM</name>
<dbReference type="EMBL" id="CAJVQA010000873">
    <property type="protein sequence ID" value="CAG8493946.1"/>
    <property type="molecule type" value="Genomic_DNA"/>
</dbReference>
<keyword evidence="2" id="KW-1185">Reference proteome</keyword>
<sequence length="77" mass="8727">MCSLIELNALVKNLNIVDSELQHVNVEELGFDHPLCSGDILKSKNAIIEICKEFIKNEETNFSVDKFDTVNGIEFEK</sequence>
<protein>
    <submittedName>
        <fullName evidence="1">8621_t:CDS:1</fullName>
    </submittedName>
</protein>